<dbReference type="Pfam" id="PF13426">
    <property type="entry name" value="PAS_9"/>
    <property type="match status" value="1"/>
</dbReference>
<evidence type="ECO:0000259" key="5">
    <source>
        <dbReference type="PROSITE" id="PS50113"/>
    </source>
</evidence>
<feature type="domain" description="GGDEF" evidence="7">
    <location>
        <begin position="485"/>
        <end position="617"/>
    </location>
</feature>
<dbReference type="GO" id="GO:0003824">
    <property type="term" value="F:catalytic activity"/>
    <property type="evidence" value="ECO:0007669"/>
    <property type="project" value="UniProtKB-ARBA"/>
</dbReference>
<feature type="region of interest" description="Disordered" evidence="3">
    <location>
        <begin position="1"/>
        <end position="23"/>
    </location>
</feature>
<dbReference type="InterPro" id="IPR035919">
    <property type="entry name" value="EAL_sf"/>
</dbReference>
<dbReference type="SUPFAM" id="SSF141868">
    <property type="entry name" value="EAL domain-like"/>
    <property type="match status" value="1"/>
</dbReference>
<dbReference type="Pfam" id="PF00563">
    <property type="entry name" value="EAL"/>
    <property type="match status" value="1"/>
</dbReference>
<name>A0A839EPS8_9GAMM</name>
<dbReference type="InterPro" id="IPR000160">
    <property type="entry name" value="GGDEF_dom"/>
</dbReference>
<dbReference type="InterPro" id="IPR024096">
    <property type="entry name" value="NO_sig/Golgi_transp_ligand-bd"/>
</dbReference>
<dbReference type="SUPFAM" id="SSF55073">
    <property type="entry name" value="Nucleotide cyclase"/>
    <property type="match status" value="1"/>
</dbReference>
<comment type="caution">
    <text evidence="8">The sequence shown here is derived from an EMBL/GenBank/DDBJ whole genome shotgun (WGS) entry which is preliminary data.</text>
</comment>
<dbReference type="EMBL" id="JACGXL010000001">
    <property type="protein sequence ID" value="MBA8886327.1"/>
    <property type="molecule type" value="Genomic_DNA"/>
</dbReference>
<dbReference type="PANTHER" id="PTHR44757:SF2">
    <property type="entry name" value="BIOFILM ARCHITECTURE MAINTENANCE PROTEIN MBAA"/>
    <property type="match status" value="1"/>
</dbReference>
<evidence type="ECO:0000313" key="8">
    <source>
        <dbReference type="EMBL" id="MBA8886327.1"/>
    </source>
</evidence>
<feature type="coiled-coil region" evidence="2">
    <location>
        <begin position="292"/>
        <end position="323"/>
    </location>
</feature>
<dbReference type="InterPro" id="IPR043128">
    <property type="entry name" value="Rev_trsase/Diguanyl_cyclase"/>
</dbReference>
<organism evidence="8 9">
    <name type="scientific">Dokdonella fugitiva</name>
    <dbReference type="NCBI Taxonomy" id="328517"/>
    <lineage>
        <taxon>Bacteria</taxon>
        <taxon>Pseudomonadati</taxon>
        <taxon>Pseudomonadota</taxon>
        <taxon>Gammaproteobacteria</taxon>
        <taxon>Lysobacterales</taxon>
        <taxon>Rhodanobacteraceae</taxon>
        <taxon>Dokdonella</taxon>
    </lineage>
</organism>
<dbReference type="InterPro" id="IPR000014">
    <property type="entry name" value="PAS"/>
</dbReference>
<dbReference type="InterPro" id="IPR001633">
    <property type="entry name" value="EAL_dom"/>
</dbReference>
<keyword evidence="2" id="KW-0175">Coiled coil</keyword>
<dbReference type="CDD" id="cd01948">
    <property type="entry name" value="EAL"/>
    <property type="match status" value="1"/>
</dbReference>
<evidence type="ECO:0000313" key="9">
    <source>
        <dbReference type="Proteomes" id="UP000550401"/>
    </source>
</evidence>
<dbReference type="InterPro" id="IPR052155">
    <property type="entry name" value="Biofilm_reg_signaling"/>
</dbReference>
<dbReference type="PROSITE" id="PS50113">
    <property type="entry name" value="PAC"/>
    <property type="match status" value="1"/>
</dbReference>
<dbReference type="SMART" id="SM00989">
    <property type="entry name" value="V4R"/>
    <property type="match status" value="1"/>
</dbReference>
<proteinExistence type="predicted"/>
<dbReference type="PANTHER" id="PTHR44757">
    <property type="entry name" value="DIGUANYLATE CYCLASE DGCP"/>
    <property type="match status" value="1"/>
</dbReference>
<accession>A0A839EPS8</accession>
<dbReference type="NCBIfam" id="TIGR00229">
    <property type="entry name" value="sensory_box"/>
    <property type="match status" value="1"/>
</dbReference>
<dbReference type="SUPFAM" id="SSF111126">
    <property type="entry name" value="Ligand-binding domain in the NO signalling and Golgi transport"/>
    <property type="match status" value="1"/>
</dbReference>
<dbReference type="Pfam" id="PF02830">
    <property type="entry name" value="V4R"/>
    <property type="match status" value="1"/>
</dbReference>
<dbReference type="RefSeq" id="WP_182529417.1">
    <property type="nucleotide sequence ID" value="NZ_JACGXL010000001.1"/>
</dbReference>
<dbReference type="PROSITE" id="PS50887">
    <property type="entry name" value="GGDEF"/>
    <property type="match status" value="1"/>
</dbReference>
<dbReference type="PROSITE" id="PS50112">
    <property type="entry name" value="PAS"/>
    <property type="match status" value="1"/>
</dbReference>
<feature type="domain" description="PAC" evidence="5">
    <location>
        <begin position="401"/>
        <end position="453"/>
    </location>
</feature>
<dbReference type="InterPro" id="IPR000700">
    <property type="entry name" value="PAS-assoc_C"/>
</dbReference>
<evidence type="ECO:0000256" key="2">
    <source>
        <dbReference type="SAM" id="Coils"/>
    </source>
</evidence>
<dbReference type="SMART" id="SM00052">
    <property type="entry name" value="EAL"/>
    <property type="match status" value="1"/>
</dbReference>
<gene>
    <name evidence="8" type="ORF">FHW12_000518</name>
</gene>
<evidence type="ECO:0000256" key="1">
    <source>
        <dbReference type="ARBA" id="ARBA00001946"/>
    </source>
</evidence>
<feature type="domain" description="EAL" evidence="6">
    <location>
        <begin position="626"/>
        <end position="879"/>
    </location>
</feature>
<dbReference type="Gene3D" id="3.30.450.20">
    <property type="entry name" value="PAS domain"/>
    <property type="match status" value="1"/>
</dbReference>
<dbReference type="Gene3D" id="3.20.20.450">
    <property type="entry name" value="EAL domain"/>
    <property type="match status" value="1"/>
</dbReference>
<evidence type="ECO:0000259" key="6">
    <source>
        <dbReference type="PROSITE" id="PS50883"/>
    </source>
</evidence>
<feature type="domain" description="PAS" evidence="4">
    <location>
        <begin position="323"/>
        <end position="375"/>
    </location>
</feature>
<dbReference type="NCBIfam" id="TIGR00254">
    <property type="entry name" value="GGDEF"/>
    <property type="match status" value="1"/>
</dbReference>
<dbReference type="InterPro" id="IPR004096">
    <property type="entry name" value="V4R"/>
</dbReference>
<dbReference type="SMART" id="SM00267">
    <property type="entry name" value="GGDEF"/>
    <property type="match status" value="1"/>
</dbReference>
<keyword evidence="9" id="KW-1185">Reference proteome</keyword>
<evidence type="ECO:0000256" key="3">
    <source>
        <dbReference type="SAM" id="MobiDB-lite"/>
    </source>
</evidence>
<dbReference type="Gene3D" id="3.30.70.270">
    <property type="match status" value="1"/>
</dbReference>
<dbReference type="PROSITE" id="PS50883">
    <property type="entry name" value="EAL"/>
    <property type="match status" value="1"/>
</dbReference>
<dbReference type="SUPFAM" id="SSF55785">
    <property type="entry name" value="PYP-like sensor domain (PAS domain)"/>
    <property type="match status" value="1"/>
</dbReference>
<dbReference type="InterPro" id="IPR035965">
    <property type="entry name" value="PAS-like_dom_sf"/>
</dbReference>
<reference evidence="8 9" key="1">
    <citation type="submission" date="2020-07" db="EMBL/GenBank/DDBJ databases">
        <title>Genomic Encyclopedia of Type Strains, Phase IV (KMG-V): Genome sequencing to study the core and pangenomes of soil and plant-associated prokaryotes.</title>
        <authorList>
            <person name="Whitman W."/>
        </authorList>
    </citation>
    <scope>NUCLEOTIDE SEQUENCE [LARGE SCALE GENOMIC DNA]</scope>
    <source>
        <strain evidence="8 9">RH2WT43</strain>
    </source>
</reference>
<dbReference type="Proteomes" id="UP000550401">
    <property type="component" value="Unassembled WGS sequence"/>
</dbReference>
<evidence type="ECO:0000259" key="4">
    <source>
        <dbReference type="PROSITE" id="PS50112"/>
    </source>
</evidence>
<evidence type="ECO:0000259" key="7">
    <source>
        <dbReference type="PROSITE" id="PS50887"/>
    </source>
</evidence>
<dbReference type="AlphaFoldDB" id="A0A839EPS8"/>
<sequence>MGTKRVNPPPSAASASSTPEPTREQLFARIAELEAELDRRRRTDGAGASIDRLTTVKVPPEFEQPFLHAQAHVARYFADRVEHPDTATISIAGERYVLLRAASLSVEFVELVMKLYQDKGVDEARAVANNLLFDLAHALGRADARAFREKMSLHDPIANLSAGPIHFAFSGWAFVDISPESRPSPDENYFLLYDHPFSFESHSWLAKHKRSETPVCIMNAGYSSGWCEESFGMPLVSVEVECLAAGGEHCRFIMAPPTSIERHLQAYARRGGTHVARAAGGRLGIVPEFFQRKRLEEELREANEQLEARVHKRARELERATEQLRLLGSAVENATEGFVILEQHDGDDPLRIVFVNHGFSRITGYPASDVVGRSLTHLRLAAGEGAIFAALADSVRRGEPFQAEAVAVRPDASVYALEFHAMPVPSEVRQPPHWIAILRDVSDRKAHLDALKHQALHDALTGLPNRVLLHDRIEQGILGMRRHGRRFALLFLDLDGFKEINDTFGHLAGDALLAKVGNRLRARLREADVIARLGGDEFAVLLDHADDVEASRRTAAELLATLEQPFEVEGHKLVVGASIGIVHCPEHGTDPTTLMRRADIAMYAAKNARAGATIYDPQQDAHSPARIRLVNELRGSIGGDAFELHYQPQVDLRSGKVARVEALLRWNHAERGLLLPDEFLPLVASSELIDRIARWVLHTAIRDCSDWVESGIDVGVSVNLAAHNLRDADLPDFIARELAGGGLPAQRLTIEITESSLLEQAVLATDIFQRLRTIGVGLSIDDFGTGYSSLMHLRHLPFTELKIDRSFTGEMLANERDAAIVRSTIDLGHELDRSIVAEGVETREVMEQLRRYHCDFAQGYHVSPPLARVALRAWLQDPPVFSIGR</sequence>
<dbReference type="Pfam" id="PF00990">
    <property type="entry name" value="GGDEF"/>
    <property type="match status" value="1"/>
</dbReference>
<protein>
    <submittedName>
        <fullName evidence="8">Diguanylate cyclase (GGDEF)-like protein/PAS domain S-box-containing protein</fullName>
    </submittedName>
</protein>
<dbReference type="CDD" id="cd01949">
    <property type="entry name" value="GGDEF"/>
    <property type="match status" value="1"/>
</dbReference>
<dbReference type="CDD" id="cd00130">
    <property type="entry name" value="PAS"/>
    <property type="match status" value="1"/>
</dbReference>
<dbReference type="Gene3D" id="3.30.1380.20">
    <property type="entry name" value="Trafficking protein particle complex subunit 3"/>
    <property type="match status" value="1"/>
</dbReference>
<comment type="cofactor">
    <cofactor evidence="1">
        <name>Mg(2+)</name>
        <dbReference type="ChEBI" id="CHEBI:18420"/>
    </cofactor>
</comment>
<dbReference type="InterPro" id="IPR029787">
    <property type="entry name" value="Nucleotide_cyclase"/>
</dbReference>
<dbReference type="FunFam" id="3.30.70.270:FF:000001">
    <property type="entry name" value="Diguanylate cyclase domain protein"/>
    <property type="match status" value="1"/>
</dbReference>